<gene>
    <name evidence="1" type="ORF">A3F34_03150</name>
</gene>
<dbReference type="Pfam" id="PF00702">
    <property type="entry name" value="Hydrolase"/>
    <property type="match status" value="1"/>
</dbReference>
<dbReference type="NCBIfam" id="TIGR01549">
    <property type="entry name" value="HAD-SF-IA-v1"/>
    <property type="match status" value="1"/>
</dbReference>
<dbReference type="GO" id="GO:0006281">
    <property type="term" value="P:DNA repair"/>
    <property type="evidence" value="ECO:0007669"/>
    <property type="project" value="TreeGrafter"/>
</dbReference>
<dbReference type="Proteomes" id="UP000179024">
    <property type="component" value="Unassembled WGS sequence"/>
</dbReference>
<comment type="caution">
    <text evidence="1">The sequence shown here is derived from an EMBL/GenBank/DDBJ whole genome shotgun (WGS) entry which is preliminary data.</text>
</comment>
<organism evidence="1 2">
    <name type="scientific">Candidatus Roizmanbacteria bacterium RIFCSPHIGHO2_12_FULL_44_10</name>
    <dbReference type="NCBI Taxonomy" id="1802054"/>
    <lineage>
        <taxon>Bacteria</taxon>
        <taxon>Candidatus Roizmaniibacteriota</taxon>
    </lineage>
</organism>
<dbReference type="AlphaFoldDB" id="A0A1F7IAT4"/>
<dbReference type="GO" id="GO:0008967">
    <property type="term" value="F:phosphoglycolate phosphatase activity"/>
    <property type="evidence" value="ECO:0007669"/>
    <property type="project" value="TreeGrafter"/>
</dbReference>
<evidence type="ECO:0000313" key="2">
    <source>
        <dbReference type="Proteomes" id="UP000179024"/>
    </source>
</evidence>
<dbReference type="EMBL" id="MGAE01000004">
    <property type="protein sequence ID" value="OGK40458.1"/>
    <property type="molecule type" value="Genomic_DNA"/>
</dbReference>
<sequence>MIKLIIFDWDDVITIGAIKGYFACYRKAINGVGVSLSPEEEKKRILAKWGKSFKTEIEELLIEKPELVDQACEIYYQEFWGNTFVDALKLVPGVNETLLQLKDKYILAVATGNDQRMLKERIIPKFNIPSVFSQIVTSHDIADQEKTKPHPYMLELIMKKQHVTPAETVMVGDAKTDVLMARNAKVIPIVVLSGHLSRLEAEELEVKNIIDDATQIETALAEIDSTSQ</sequence>
<evidence type="ECO:0008006" key="3">
    <source>
        <dbReference type="Google" id="ProtNLM"/>
    </source>
</evidence>
<accession>A0A1F7IAT4</accession>
<dbReference type="InterPro" id="IPR023198">
    <property type="entry name" value="PGP-like_dom2"/>
</dbReference>
<dbReference type="SUPFAM" id="SSF56784">
    <property type="entry name" value="HAD-like"/>
    <property type="match status" value="1"/>
</dbReference>
<dbReference type="Gene3D" id="3.40.50.1000">
    <property type="entry name" value="HAD superfamily/HAD-like"/>
    <property type="match status" value="1"/>
</dbReference>
<reference evidence="1 2" key="1">
    <citation type="journal article" date="2016" name="Nat. Commun.">
        <title>Thousands of microbial genomes shed light on interconnected biogeochemical processes in an aquifer system.</title>
        <authorList>
            <person name="Anantharaman K."/>
            <person name="Brown C.T."/>
            <person name="Hug L.A."/>
            <person name="Sharon I."/>
            <person name="Castelle C.J."/>
            <person name="Probst A.J."/>
            <person name="Thomas B.C."/>
            <person name="Singh A."/>
            <person name="Wilkins M.J."/>
            <person name="Karaoz U."/>
            <person name="Brodie E.L."/>
            <person name="Williams K.H."/>
            <person name="Hubbard S.S."/>
            <person name="Banfield J.F."/>
        </authorList>
    </citation>
    <scope>NUCLEOTIDE SEQUENCE [LARGE SCALE GENOMIC DNA]</scope>
</reference>
<dbReference type="InterPro" id="IPR006439">
    <property type="entry name" value="HAD-SF_hydro_IA"/>
</dbReference>
<dbReference type="Gene3D" id="1.10.150.240">
    <property type="entry name" value="Putative phosphatase, domain 2"/>
    <property type="match status" value="1"/>
</dbReference>
<name>A0A1F7IAT4_9BACT</name>
<protein>
    <recommendedName>
        <fullName evidence="3">HAD family hydrolase</fullName>
    </recommendedName>
</protein>
<dbReference type="PANTHER" id="PTHR43434">
    <property type="entry name" value="PHOSPHOGLYCOLATE PHOSPHATASE"/>
    <property type="match status" value="1"/>
</dbReference>
<dbReference type="InterPro" id="IPR050155">
    <property type="entry name" value="HAD-like_hydrolase_sf"/>
</dbReference>
<evidence type="ECO:0000313" key="1">
    <source>
        <dbReference type="EMBL" id="OGK40458.1"/>
    </source>
</evidence>
<dbReference type="PANTHER" id="PTHR43434:SF1">
    <property type="entry name" value="PHOSPHOGLYCOLATE PHOSPHATASE"/>
    <property type="match status" value="1"/>
</dbReference>
<dbReference type="SFLD" id="SFLDS00003">
    <property type="entry name" value="Haloacid_Dehalogenase"/>
    <property type="match status" value="1"/>
</dbReference>
<proteinExistence type="predicted"/>
<dbReference type="InterPro" id="IPR036412">
    <property type="entry name" value="HAD-like_sf"/>
</dbReference>
<dbReference type="SFLD" id="SFLDG01129">
    <property type="entry name" value="C1.5:_HAD__Beta-PGM__Phosphata"/>
    <property type="match status" value="1"/>
</dbReference>
<dbReference type="InterPro" id="IPR023214">
    <property type="entry name" value="HAD_sf"/>
</dbReference>